<comment type="similarity">
    <text evidence="1">Belongs to the glycosyl hydrolase 28 family.</text>
</comment>
<reference evidence="5" key="1">
    <citation type="submission" date="2022-09" db="EMBL/GenBank/DDBJ databases">
        <title>Enrichment on poylsaccharides allowed isolation of novel metabolic and taxonomic groups of Haloarchaea.</title>
        <authorList>
            <person name="Sorokin D.Y."/>
            <person name="Elcheninov A.G."/>
            <person name="Khizhniak T.V."/>
            <person name="Kolganova T.V."/>
            <person name="Kublanov I.V."/>
        </authorList>
    </citation>
    <scope>NUCLEOTIDE SEQUENCE</scope>
    <source>
        <strain evidence="5">AArc-xg1-1</strain>
    </source>
</reference>
<evidence type="ECO:0000256" key="1">
    <source>
        <dbReference type="ARBA" id="ARBA00008834"/>
    </source>
</evidence>
<accession>A0AAP2YZH0</accession>
<dbReference type="Gene3D" id="2.160.20.10">
    <property type="entry name" value="Single-stranded right-handed beta-helix, Pectin lyase-like"/>
    <property type="match status" value="1"/>
</dbReference>
<organism evidence="5 6">
    <name type="scientific">Natronoglomus mannanivorans</name>
    <dbReference type="NCBI Taxonomy" id="2979990"/>
    <lineage>
        <taxon>Archaea</taxon>
        <taxon>Methanobacteriati</taxon>
        <taxon>Methanobacteriota</taxon>
        <taxon>Stenosarchaea group</taxon>
        <taxon>Halobacteria</taxon>
        <taxon>Halobacteriales</taxon>
        <taxon>Natrialbaceae</taxon>
        <taxon>Natronoglomus</taxon>
    </lineage>
</organism>
<name>A0AAP2YZH0_9EURY</name>
<keyword evidence="2 5" id="KW-0378">Hydrolase</keyword>
<feature type="compositionally biased region" description="Basic and acidic residues" evidence="4">
    <location>
        <begin position="464"/>
        <end position="480"/>
    </location>
</feature>
<dbReference type="InterPro" id="IPR000743">
    <property type="entry name" value="Glyco_hydro_28"/>
</dbReference>
<dbReference type="EMBL" id="JAOPKA010000008">
    <property type="protein sequence ID" value="MCU4742434.1"/>
    <property type="molecule type" value="Genomic_DNA"/>
</dbReference>
<sequence>MSSSHSRSGPHDDSSLVRRLEETFYDDDFASIPDREFDVTEYGAVGDGETRCTDAIQSAIDAAADAGGGVVTVPEGTYRSGALFLASDVELHLDGGATLRAIQDDDAYPTTQTRVAGIEMEWPAALLTVSDCENVRITGEGTIDGNGEYWWRKFNDMRGEYEERGLRWAVDYDCERVRPLVVYDSTDVRLSEFTVKRQGFWAVTMTYSERVHVDGVTVRGNVGGYGPSTDGINTDSSRDVLVEHCDVDGNDDCLCIKAGRDADGLRVDRPTENVVYRHCVTREGGGLVTIGSETSGGVRNLEVYDIRGEGTNTGIRFKSAKVRGGLIENVWFHDLEMDGVRTVFEWNLNWHPDYSYPTIPEDVPESEYRDHWEVLTEPVEPPERGVPEFRDITVTDLTATNTEGAVWDVTGYPEHPIADVRFENVTVDAPTVGAIEHATDWTMNDVTVRVTGSETNGESAEETLEQRNCRNVERPSVRRS</sequence>
<dbReference type="InterPro" id="IPR011050">
    <property type="entry name" value="Pectin_lyase_fold/virulence"/>
</dbReference>
<dbReference type="InterPro" id="IPR006626">
    <property type="entry name" value="PbH1"/>
</dbReference>
<dbReference type="Proteomes" id="UP001321018">
    <property type="component" value="Unassembled WGS sequence"/>
</dbReference>
<comment type="caution">
    <text evidence="5">The sequence shown here is derived from an EMBL/GenBank/DDBJ whole genome shotgun (WGS) entry which is preliminary data.</text>
</comment>
<dbReference type="SUPFAM" id="SSF51126">
    <property type="entry name" value="Pectin lyase-like"/>
    <property type="match status" value="1"/>
</dbReference>
<evidence type="ECO:0000313" key="5">
    <source>
        <dbReference type="EMBL" id="MCU4742434.1"/>
    </source>
</evidence>
<dbReference type="GO" id="GO:0005975">
    <property type="term" value="P:carbohydrate metabolic process"/>
    <property type="evidence" value="ECO:0007669"/>
    <property type="project" value="InterPro"/>
</dbReference>
<proteinExistence type="inferred from homology"/>
<evidence type="ECO:0000256" key="2">
    <source>
        <dbReference type="ARBA" id="ARBA00022801"/>
    </source>
</evidence>
<gene>
    <name evidence="5" type="ORF">OB960_13610</name>
</gene>
<evidence type="ECO:0000256" key="3">
    <source>
        <dbReference type="ARBA" id="ARBA00023295"/>
    </source>
</evidence>
<dbReference type="InterPro" id="IPR051801">
    <property type="entry name" value="GH28_Enzymes"/>
</dbReference>
<protein>
    <submittedName>
        <fullName evidence="5">Glycosyl hydrolase family 28 protein</fullName>
    </submittedName>
</protein>
<dbReference type="GO" id="GO:0004650">
    <property type="term" value="F:polygalacturonase activity"/>
    <property type="evidence" value="ECO:0007669"/>
    <property type="project" value="InterPro"/>
</dbReference>
<feature type="region of interest" description="Disordered" evidence="4">
    <location>
        <begin position="453"/>
        <end position="480"/>
    </location>
</feature>
<dbReference type="SMART" id="SM00710">
    <property type="entry name" value="PbH1"/>
    <property type="match status" value="5"/>
</dbReference>
<dbReference type="AlphaFoldDB" id="A0AAP2YZH0"/>
<dbReference type="PANTHER" id="PTHR31339">
    <property type="entry name" value="PECTIN LYASE-RELATED"/>
    <property type="match status" value="1"/>
</dbReference>
<evidence type="ECO:0000256" key="4">
    <source>
        <dbReference type="SAM" id="MobiDB-lite"/>
    </source>
</evidence>
<dbReference type="Pfam" id="PF00295">
    <property type="entry name" value="Glyco_hydro_28"/>
    <property type="match status" value="1"/>
</dbReference>
<keyword evidence="3" id="KW-0326">Glycosidase</keyword>
<dbReference type="InterPro" id="IPR012334">
    <property type="entry name" value="Pectin_lyas_fold"/>
</dbReference>
<dbReference type="PANTHER" id="PTHR31339:SF9">
    <property type="entry name" value="PLASMIN AND FIBRONECTIN-BINDING PROTEIN A"/>
    <property type="match status" value="1"/>
</dbReference>
<evidence type="ECO:0000313" key="6">
    <source>
        <dbReference type="Proteomes" id="UP001321018"/>
    </source>
</evidence>
<dbReference type="RefSeq" id="WP_338004257.1">
    <property type="nucleotide sequence ID" value="NZ_JAOPKA010000008.1"/>
</dbReference>